<evidence type="ECO:0000256" key="3">
    <source>
        <dbReference type="PROSITE-ProRule" id="PRU10007"/>
    </source>
</evidence>
<dbReference type="Gene3D" id="3.40.605.10">
    <property type="entry name" value="Aldehyde Dehydrogenase, Chain A, domain 1"/>
    <property type="match status" value="1"/>
</dbReference>
<dbReference type="Pfam" id="PF00171">
    <property type="entry name" value="Aldedh"/>
    <property type="match status" value="1"/>
</dbReference>
<proteinExistence type="inferred from homology"/>
<feature type="active site" evidence="3">
    <location>
        <position position="266"/>
    </location>
</feature>
<dbReference type="PANTHER" id="PTHR42804">
    <property type="entry name" value="ALDEHYDE DEHYDROGENASE"/>
    <property type="match status" value="1"/>
</dbReference>
<dbReference type="PROSITE" id="PS00687">
    <property type="entry name" value="ALDEHYDE_DEHYDR_GLU"/>
    <property type="match status" value="1"/>
</dbReference>
<evidence type="ECO:0000313" key="6">
    <source>
        <dbReference type="EMBL" id="NIA52451.1"/>
    </source>
</evidence>
<dbReference type="Gene3D" id="3.40.309.10">
    <property type="entry name" value="Aldehyde Dehydrogenase, Chain A, domain 2"/>
    <property type="match status" value="1"/>
</dbReference>
<dbReference type="InterPro" id="IPR016161">
    <property type="entry name" value="Ald_DH/histidinol_DH"/>
</dbReference>
<protein>
    <submittedName>
        <fullName evidence="6">Aldehyde dehydrogenase family protein</fullName>
    </submittedName>
</protein>
<dbReference type="InterPro" id="IPR016163">
    <property type="entry name" value="Ald_DH_C"/>
</dbReference>
<feature type="domain" description="Aldehyde dehydrogenase" evidence="5">
    <location>
        <begin position="22"/>
        <end position="491"/>
    </location>
</feature>
<dbReference type="CDD" id="cd07089">
    <property type="entry name" value="ALDH_CddD-AldA-like"/>
    <property type="match status" value="1"/>
</dbReference>
<evidence type="ECO:0000256" key="1">
    <source>
        <dbReference type="ARBA" id="ARBA00009986"/>
    </source>
</evidence>
<evidence type="ECO:0000256" key="4">
    <source>
        <dbReference type="RuleBase" id="RU003345"/>
    </source>
</evidence>
<accession>A0ABX0P682</accession>
<comment type="similarity">
    <text evidence="1 4">Belongs to the aldehyde dehydrogenase family.</text>
</comment>
<keyword evidence="2 4" id="KW-0560">Oxidoreductase</keyword>
<evidence type="ECO:0000256" key="2">
    <source>
        <dbReference type="ARBA" id="ARBA00023002"/>
    </source>
</evidence>
<dbReference type="InterPro" id="IPR015590">
    <property type="entry name" value="Aldehyde_DH_dom"/>
</dbReference>
<organism evidence="6 7">
    <name type="scientific">Telluria antibiotica</name>
    <dbReference type="NCBI Taxonomy" id="2717319"/>
    <lineage>
        <taxon>Bacteria</taxon>
        <taxon>Pseudomonadati</taxon>
        <taxon>Pseudomonadota</taxon>
        <taxon>Betaproteobacteria</taxon>
        <taxon>Burkholderiales</taxon>
        <taxon>Oxalobacteraceae</taxon>
        <taxon>Telluria group</taxon>
        <taxon>Telluria</taxon>
    </lineage>
</organism>
<dbReference type="InterPro" id="IPR016162">
    <property type="entry name" value="Ald_DH_N"/>
</dbReference>
<evidence type="ECO:0000259" key="5">
    <source>
        <dbReference type="Pfam" id="PF00171"/>
    </source>
</evidence>
<name>A0ABX0P682_9BURK</name>
<reference evidence="6 7" key="1">
    <citation type="submission" date="2020-03" db="EMBL/GenBank/DDBJ databases">
        <title>Genome sequence of strain Massilia sp. TW-1.</title>
        <authorList>
            <person name="Chaudhary D.K."/>
        </authorList>
    </citation>
    <scope>NUCLEOTIDE SEQUENCE [LARGE SCALE GENOMIC DNA]</scope>
    <source>
        <strain evidence="6 7">TW-1</strain>
    </source>
</reference>
<keyword evidence="7" id="KW-1185">Reference proteome</keyword>
<dbReference type="EMBL" id="JAAQOM010000001">
    <property type="protein sequence ID" value="NIA52451.1"/>
    <property type="molecule type" value="Genomic_DNA"/>
</dbReference>
<sequence length="497" mass="52289">MSIPFTHLDRLYINGEWHAPLSGQTEPVLNPATEDVIGMEPVGGLAEAGAAVGAARQAFDSGPWPRMTPAARVDTMRRMHAALASRAAQIKALMIAEGGITHGLAEGMFFARPMEIFAAAIARALVPTERHLPVESAPSPFAPAGPRLLGGGTIVREPVGVVSAITPYNAPFLTNLSKLVPALLAGNTVILKPSPYTPFSALLFGEIASEIGLPPGVLNVVTGDADVARLLTSDAGVDMVTFTGSDAVGAAILAQGAPTIKRSLLELGGKSALIVRADADVQKAAMEGLFQVSTHCGQGCALATRHLVHNAIRPAYIETMRAVASQLVVGDPADPHTVVGPLIRAVARERVESMVARGRDEGARLVIGGGRPAHLGKGYFHNVTVFDDVDNGMSIAQNEIFGPVACVIGFDTDDEAIAIANDSRYGLYGGIHSRDPAKAYEMALQVRTGGVVINGGLYRLMDAPFGGYKRSGLGREYGEHWLNEYTQEKTIVFPIGV</sequence>
<dbReference type="RefSeq" id="WP_166856001.1">
    <property type="nucleotide sequence ID" value="NZ_JAAQOM010000001.1"/>
</dbReference>
<dbReference type="SUPFAM" id="SSF53720">
    <property type="entry name" value="ALDH-like"/>
    <property type="match status" value="1"/>
</dbReference>
<gene>
    <name evidence="6" type="ORF">HAV22_02125</name>
</gene>
<dbReference type="PANTHER" id="PTHR42804:SF1">
    <property type="entry name" value="ALDEHYDE DEHYDROGENASE-RELATED"/>
    <property type="match status" value="1"/>
</dbReference>
<dbReference type="Proteomes" id="UP000716322">
    <property type="component" value="Unassembled WGS sequence"/>
</dbReference>
<comment type="caution">
    <text evidence="6">The sequence shown here is derived from an EMBL/GenBank/DDBJ whole genome shotgun (WGS) entry which is preliminary data.</text>
</comment>
<dbReference type="InterPro" id="IPR029510">
    <property type="entry name" value="Ald_DH_CS_GLU"/>
</dbReference>
<evidence type="ECO:0000313" key="7">
    <source>
        <dbReference type="Proteomes" id="UP000716322"/>
    </source>
</evidence>